<dbReference type="Gene3D" id="1.40.20.10">
    <property type="entry name" value="CHAD domain"/>
    <property type="match status" value="1"/>
</dbReference>
<dbReference type="SMART" id="SM01118">
    <property type="entry name" value="CYTH"/>
    <property type="match status" value="1"/>
</dbReference>
<organism evidence="3 4">
    <name type="scientific">Pseudoalteromonas ulvae</name>
    <dbReference type="NCBI Taxonomy" id="107327"/>
    <lineage>
        <taxon>Bacteria</taxon>
        <taxon>Pseudomonadati</taxon>
        <taxon>Pseudomonadota</taxon>
        <taxon>Gammaproteobacteria</taxon>
        <taxon>Alteromonadales</taxon>
        <taxon>Pseudoalteromonadaceae</taxon>
        <taxon>Pseudoalteromonas</taxon>
    </lineage>
</organism>
<dbReference type="InterPro" id="IPR023577">
    <property type="entry name" value="CYTH_domain"/>
</dbReference>
<reference evidence="3 4" key="1">
    <citation type="submission" date="2017-02" db="EMBL/GenBank/DDBJ databases">
        <title>Pseudoalteromonas ulvae TC14 Genome.</title>
        <authorList>
            <person name="Molmeret M."/>
        </authorList>
    </citation>
    <scope>NUCLEOTIDE SEQUENCE [LARGE SCALE GENOMIC DNA]</scope>
    <source>
        <strain evidence="3">TC14</strain>
    </source>
</reference>
<dbReference type="PANTHER" id="PTHR39569:SF1">
    <property type="entry name" value="INORGANIC TRIPHOSPHATASE"/>
    <property type="match status" value="1"/>
</dbReference>
<dbReference type="EMBL" id="MWPV01000003">
    <property type="protein sequence ID" value="OUL57758.1"/>
    <property type="molecule type" value="Genomic_DNA"/>
</dbReference>
<dbReference type="PROSITE" id="PS51707">
    <property type="entry name" value="CYTH"/>
    <property type="match status" value="1"/>
</dbReference>
<evidence type="ECO:0000259" key="2">
    <source>
        <dbReference type="PROSITE" id="PS51708"/>
    </source>
</evidence>
<evidence type="ECO:0000259" key="1">
    <source>
        <dbReference type="PROSITE" id="PS51707"/>
    </source>
</evidence>
<dbReference type="Pfam" id="PF01928">
    <property type="entry name" value="CYTH"/>
    <property type="match status" value="1"/>
</dbReference>
<feature type="domain" description="CYTH" evidence="1">
    <location>
        <begin position="2"/>
        <end position="205"/>
    </location>
</feature>
<dbReference type="AlphaFoldDB" id="A0A244CQB2"/>
<dbReference type="Proteomes" id="UP000194841">
    <property type="component" value="Unassembled WGS sequence"/>
</dbReference>
<gene>
    <name evidence="3" type="ORF">B1199_11940</name>
</gene>
<feature type="domain" description="CHAD" evidence="2">
    <location>
        <begin position="221"/>
        <end position="480"/>
    </location>
</feature>
<dbReference type="InterPro" id="IPR039013">
    <property type="entry name" value="YgiF"/>
</dbReference>
<dbReference type="InterPro" id="IPR033469">
    <property type="entry name" value="CYTH-like_dom_sf"/>
</dbReference>
<proteinExistence type="predicted"/>
<name>A0A244CQB2_PSEDV</name>
<dbReference type="GO" id="GO:0046872">
    <property type="term" value="F:metal ion binding"/>
    <property type="evidence" value="ECO:0007669"/>
    <property type="project" value="TreeGrafter"/>
</dbReference>
<dbReference type="InterPro" id="IPR007899">
    <property type="entry name" value="CHAD_dom"/>
</dbReference>
<dbReference type="OrthoDB" id="3034217at2"/>
<keyword evidence="4" id="KW-1185">Reference proteome</keyword>
<sequence>MDTEIELKFLVSEKVITQLPALITQFAKKVTNYPARNLLNAYFDTPSRELRALDIGLRTRCCDNECEQTIKLAGQVVGGLHQRPEYNLPLESKRPDLQAFPEGIWPHGMQVAAINHSLYPIFSTNFIRRTWLIETDNGSEIEVVLDKGEINASGQVEVICEVEMELKKGQRSDVFALAKQLINCQEVRLGLYSKAARGYMLADKKPLKADKYINFVPLKSDMNQEQAFSACLNYAIAFVQKHEQCYFEDAKFKTLKRMIDGITLIRHALWLFEAVVDKQSTEHLRQELKWVMQSFAWVETAIQIKTFTSKKHVFYKKISKAPTLDSMITGLRQRRPRIAAIKAIFQSPRYNNLVLDLTTFLVDRKWRQTWSAEQEQAAQEKVVDIAAKLFEKDWQEINAIFPVKHAFSTQDYLAQKQQLQRNLLSGACLGALFSKQSRDEFRSPWFDIIEGIDELSTLDYLRELCEQQESDDLLHIQTWLGQKTDNLLAAMEQSRLVTQKQVPYWR</sequence>
<protein>
    <submittedName>
        <fullName evidence="3">Inorganic triphosphatase</fullName>
    </submittedName>
</protein>
<dbReference type="CDD" id="cd07756">
    <property type="entry name" value="CYTH-like_Pase_CHAD"/>
    <property type="match status" value="1"/>
</dbReference>
<evidence type="ECO:0000313" key="3">
    <source>
        <dbReference type="EMBL" id="OUL57758.1"/>
    </source>
</evidence>
<comment type="caution">
    <text evidence="3">The sequence shown here is derived from an EMBL/GenBank/DDBJ whole genome shotgun (WGS) entry which is preliminary data.</text>
</comment>
<dbReference type="Gene3D" id="2.40.320.10">
    <property type="entry name" value="Hypothetical Protein Pfu-838710-001"/>
    <property type="match status" value="1"/>
</dbReference>
<dbReference type="Pfam" id="PF05235">
    <property type="entry name" value="CHAD"/>
    <property type="match status" value="1"/>
</dbReference>
<dbReference type="GO" id="GO:0050355">
    <property type="term" value="F:inorganic triphosphate phosphatase activity"/>
    <property type="evidence" value="ECO:0007669"/>
    <property type="project" value="InterPro"/>
</dbReference>
<evidence type="ECO:0000313" key="4">
    <source>
        <dbReference type="Proteomes" id="UP000194841"/>
    </source>
</evidence>
<dbReference type="PROSITE" id="PS51708">
    <property type="entry name" value="CHAD"/>
    <property type="match status" value="1"/>
</dbReference>
<dbReference type="RefSeq" id="WP_086744341.1">
    <property type="nucleotide sequence ID" value="NZ_MWPV01000003.1"/>
</dbReference>
<dbReference type="PANTHER" id="PTHR39569">
    <property type="entry name" value="INORGANIC TRIPHOSPHATASE"/>
    <property type="match status" value="1"/>
</dbReference>
<accession>A0A244CQB2</accession>
<dbReference type="SUPFAM" id="SSF55154">
    <property type="entry name" value="CYTH-like phosphatases"/>
    <property type="match status" value="1"/>
</dbReference>
<dbReference type="InterPro" id="IPR038186">
    <property type="entry name" value="CHAD_dom_sf"/>
</dbReference>